<evidence type="ECO:0000259" key="1">
    <source>
        <dbReference type="PROSITE" id="PS51886"/>
    </source>
</evidence>
<protein>
    <submittedName>
        <fullName evidence="2">20632_t:CDS:1</fullName>
    </submittedName>
</protein>
<gene>
    <name evidence="2" type="ORF">DERYTH_LOCUS19973</name>
</gene>
<proteinExistence type="predicted"/>
<comment type="caution">
    <text evidence="2">The sequence shown here is derived from an EMBL/GenBank/DDBJ whole genome shotgun (WGS) entry which is preliminary data.</text>
</comment>
<evidence type="ECO:0000313" key="2">
    <source>
        <dbReference type="EMBL" id="CAG8783704.1"/>
    </source>
</evidence>
<reference evidence="2" key="1">
    <citation type="submission" date="2021-06" db="EMBL/GenBank/DDBJ databases">
        <authorList>
            <person name="Kallberg Y."/>
            <person name="Tangrot J."/>
            <person name="Rosling A."/>
        </authorList>
    </citation>
    <scope>NUCLEOTIDE SEQUENCE</scope>
    <source>
        <strain evidence="2">MA453B</strain>
    </source>
</reference>
<dbReference type="Pfam" id="PF07534">
    <property type="entry name" value="TLD"/>
    <property type="match status" value="1"/>
</dbReference>
<sequence length="155" mass="18026">ECLLFEISPTYESFPATNFNSNYVYYNTSFGIGFGGTDAVRKTSTLDNKNFNSYFLQIDNTLQSGTYKNDTLKKSRSAYKLSTTRTYFDIEFEVSEIQVFGLGGESAKQQQDKEKKWEENFATKRKHYNNKSADKEMLKYASIINHEYRREVDTV</sequence>
<dbReference type="Proteomes" id="UP000789405">
    <property type="component" value="Unassembled WGS sequence"/>
</dbReference>
<accession>A0A9N9JIC5</accession>
<evidence type="ECO:0000313" key="3">
    <source>
        <dbReference type="Proteomes" id="UP000789405"/>
    </source>
</evidence>
<dbReference type="InterPro" id="IPR006571">
    <property type="entry name" value="TLDc_dom"/>
</dbReference>
<dbReference type="EMBL" id="CAJVPY010022776">
    <property type="protein sequence ID" value="CAG8783704.1"/>
    <property type="molecule type" value="Genomic_DNA"/>
</dbReference>
<dbReference type="PROSITE" id="PS51886">
    <property type="entry name" value="TLDC"/>
    <property type="match status" value="1"/>
</dbReference>
<feature type="non-terminal residue" evidence="2">
    <location>
        <position position="1"/>
    </location>
</feature>
<name>A0A9N9JIC5_9GLOM</name>
<organism evidence="2 3">
    <name type="scientific">Dentiscutata erythropus</name>
    <dbReference type="NCBI Taxonomy" id="1348616"/>
    <lineage>
        <taxon>Eukaryota</taxon>
        <taxon>Fungi</taxon>
        <taxon>Fungi incertae sedis</taxon>
        <taxon>Mucoromycota</taxon>
        <taxon>Glomeromycotina</taxon>
        <taxon>Glomeromycetes</taxon>
        <taxon>Diversisporales</taxon>
        <taxon>Gigasporaceae</taxon>
        <taxon>Dentiscutata</taxon>
    </lineage>
</organism>
<dbReference type="OrthoDB" id="289228at2759"/>
<dbReference type="AlphaFoldDB" id="A0A9N9JIC5"/>
<keyword evidence="3" id="KW-1185">Reference proteome</keyword>
<feature type="domain" description="TLDc" evidence="1">
    <location>
        <begin position="1"/>
        <end position="103"/>
    </location>
</feature>